<gene>
    <name evidence="1" type="ORF">PT974_04996</name>
</gene>
<keyword evidence="2" id="KW-1185">Reference proteome</keyword>
<reference evidence="1 2" key="1">
    <citation type="submission" date="2024-01" db="EMBL/GenBank/DDBJ databases">
        <title>Complete genome of Cladobotryum mycophilum ATHUM6906.</title>
        <authorList>
            <person name="Christinaki A.C."/>
            <person name="Myridakis A.I."/>
            <person name="Kouvelis V.N."/>
        </authorList>
    </citation>
    <scope>NUCLEOTIDE SEQUENCE [LARGE SCALE GENOMIC DNA]</scope>
    <source>
        <strain evidence="1 2">ATHUM6906</strain>
    </source>
</reference>
<dbReference type="EMBL" id="JAVFKD010000010">
    <property type="protein sequence ID" value="KAK5994519.1"/>
    <property type="molecule type" value="Genomic_DNA"/>
</dbReference>
<organism evidence="1 2">
    <name type="scientific">Cladobotryum mycophilum</name>
    <dbReference type="NCBI Taxonomy" id="491253"/>
    <lineage>
        <taxon>Eukaryota</taxon>
        <taxon>Fungi</taxon>
        <taxon>Dikarya</taxon>
        <taxon>Ascomycota</taxon>
        <taxon>Pezizomycotina</taxon>
        <taxon>Sordariomycetes</taxon>
        <taxon>Hypocreomycetidae</taxon>
        <taxon>Hypocreales</taxon>
        <taxon>Hypocreaceae</taxon>
        <taxon>Cladobotryum</taxon>
    </lineage>
</organism>
<evidence type="ECO:0000313" key="1">
    <source>
        <dbReference type="EMBL" id="KAK5994519.1"/>
    </source>
</evidence>
<name>A0ABR0SR43_9HYPO</name>
<protein>
    <submittedName>
        <fullName evidence="1">Uncharacterized protein</fullName>
    </submittedName>
</protein>
<dbReference type="Proteomes" id="UP001338125">
    <property type="component" value="Unassembled WGS sequence"/>
</dbReference>
<proteinExistence type="predicted"/>
<evidence type="ECO:0000313" key="2">
    <source>
        <dbReference type="Proteomes" id="UP001338125"/>
    </source>
</evidence>
<sequence length="43" mass="4601">MGQAAHHVNMDVIDIALADAAGLVSTVIQDYTIRPQEISSDFS</sequence>
<accession>A0ABR0SR43</accession>
<comment type="caution">
    <text evidence="1">The sequence shown here is derived from an EMBL/GenBank/DDBJ whole genome shotgun (WGS) entry which is preliminary data.</text>
</comment>